<evidence type="ECO:0000259" key="4">
    <source>
        <dbReference type="PROSITE" id="PS50109"/>
    </source>
</evidence>
<evidence type="ECO:0000313" key="6">
    <source>
        <dbReference type="Proteomes" id="UP001161422"/>
    </source>
</evidence>
<evidence type="ECO:0000313" key="5">
    <source>
        <dbReference type="EMBL" id="GLP96176.1"/>
    </source>
</evidence>
<proteinExistence type="predicted"/>
<gene>
    <name evidence="5" type="ORF">GCM10007895_14820</name>
</gene>
<dbReference type="InterPro" id="IPR050640">
    <property type="entry name" value="Bact_2-comp_sensor_kinase"/>
</dbReference>
<reference evidence="5" key="1">
    <citation type="journal article" date="2014" name="Int. J. Syst. Evol. Microbiol.">
        <title>Complete genome sequence of Corynebacterium casei LMG S-19264T (=DSM 44701T), isolated from a smear-ripened cheese.</title>
        <authorList>
            <consortium name="US DOE Joint Genome Institute (JGI-PGF)"/>
            <person name="Walter F."/>
            <person name="Albersmeier A."/>
            <person name="Kalinowski J."/>
            <person name="Ruckert C."/>
        </authorList>
    </citation>
    <scope>NUCLEOTIDE SEQUENCE</scope>
    <source>
        <strain evidence="5">NBRC 101628</strain>
    </source>
</reference>
<dbReference type="Pfam" id="PF02518">
    <property type="entry name" value="HATPase_c"/>
    <property type="match status" value="1"/>
</dbReference>
<accession>A0AA37VVT3</accession>
<dbReference type="SUPFAM" id="SSF55874">
    <property type="entry name" value="ATPase domain of HSP90 chaperone/DNA topoisomerase II/histidine kinase"/>
    <property type="match status" value="1"/>
</dbReference>
<comment type="catalytic activity">
    <reaction evidence="1">
        <text>ATP + protein L-histidine = ADP + protein N-phospho-L-histidine.</text>
        <dbReference type="EC" id="2.7.13.3"/>
    </reaction>
</comment>
<dbReference type="PROSITE" id="PS50109">
    <property type="entry name" value="HIS_KIN"/>
    <property type="match status" value="1"/>
</dbReference>
<evidence type="ECO:0000256" key="2">
    <source>
        <dbReference type="ARBA" id="ARBA00012438"/>
    </source>
</evidence>
<feature type="transmembrane region" description="Helical" evidence="3">
    <location>
        <begin position="117"/>
        <end position="136"/>
    </location>
</feature>
<comment type="caution">
    <text evidence="5">The sequence shown here is derived from an EMBL/GenBank/DDBJ whole genome shotgun (WGS) entry which is preliminary data.</text>
</comment>
<dbReference type="InterPro" id="IPR036890">
    <property type="entry name" value="HATPase_C_sf"/>
</dbReference>
<organism evidence="5 6">
    <name type="scientific">Paraferrimonas sedimenticola</name>
    <dbReference type="NCBI Taxonomy" id="375674"/>
    <lineage>
        <taxon>Bacteria</taxon>
        <taxon>Pseudomonadati</taxon>
        <taxon>Pseudomonadota</taxon>
        <taxon>Gammaproteobacteria</taxon>
        <taxon>Alteromonadales</taxon>
        <taxon>Ferrimonadaceae</taxon>
        <taxon>Paraferrimonas</taxon>
    </lineage>
</organism>
<dbReference type="EC" id="2.7.13.3" evidence="2"/>
<protein>
    <recommendedName>
        <fullName evidence="2">histidine kinase</fullName>
        <ecNumber evidence="2">2.7.13.3</ecNumber>
    </recommendedName>
</protein>
<dbReference type="GO" id="GO:0000155">
    <property type="term" value="F:phosphorelay sensor kinase activity"/>
    <property type="evidence" value="ECO:0007669"/>
    <property type="project" value="InterPro"/>
</dbReference>
<feature type="transmembrane region" description="Helical" evidence="3">
    <location>
        <begin position="59"/>
        <end position="79"/>
    </location>
</feature>
<keyword evidence="6" id="KW-1185">Reference proteome</keyword>
<dbReference type="Proteomes" id="UP001161422">
    <property type="component" value="Unassembled WGS sequence"/>
</dbReference>
<dbReference type="InterPro" id="IPR004358">
    <property type="entry name" value="Sig_transdc_His_kin-like_C"/>
</dbReference>
<name>A0AA37VVT3_9GAMM</name>
<feature type="domain" description="Histidine kinase" evidence="4">
    <location>
        <begin position="263"/>
        <end position="355"/>
    </location>
</feature>
<dbReference type="InterPro" id="IPR005467">
    <property type="entry name" value="His_kinase_dom"/>
</dbReference>
<dbReference type="InterPro" id="IPR010559">
    <property type="entry name" value="Sig_transdc_His_kin_internal"/>
</dbReference>
<dbReference type="GO" id="GO:0016020">
    <property type="term" value="C:membrane"/>
    <property type="evidence" value="ECO:0007669"/>
    <property type="project" value="InterPro"/>
</dbReference>
<dbReference type="Pfam" id="PF06580">
    <property type="entry name" value="His_kinase"/>
    <property type="match status" value="1"/>
</dbReference>
<dbReference type="PANTHER" id="PTHR34220">
    <property type="entry name" value="SENSOR HISTIDINE KINASE YPDA"/>
    <property type="match status" value="1"/>
</dbReference>
<keyword evidence="3" id="KW-0472">Membrane</keyword>
<keyword evidence="3" id="KW-0812">Transmembrane</keyword>
<dbReference type="SMART" id="SM00387">
    <property type="entry name" value="HATPase_c"/>
    <property type="match status" value="1"/>
</dbReference>
<dbReference type="Gene3D" id="3.30.565.10">
    <property type="entry name" value="Histidine kinase-like ATPase, C-terminal domain"/>
    <property type="match status" value="1"/>
</dbReference>
<dbReference type="PANTHER" id="PTHR34220:SF9">
    <property type="entry name" value="SIGNAL TRANSDUCTION HISTIDINE KINASE INTERNAL REGION DOMAIN-CONTAINING PROTEIN"/>
    <property type="match status" value="1"/>
</dbReference>
<sequence length="361" mass="39815">MNIMSLAMRFATLGMDSQSNTRSQRAVTEVSELGLNLLLCSGIAGAMVLLGRADFWQNFITILWFSLPIHLLSAALYISRVEVTRAAEVGVPLLVGITLGCWHITQQPAPMEGADTIAFMVVGSMLATLITLFFWARKRVRISKQELHQQQLRRVEAEKDLAVSELNTLQAQIEPHFLFNTLANIQSLISVDADKAQVMLNHLTQMLRNSLQRSRELQSNLGQELALIRHYLEIQKIRLGERLEFDIQVVSGLENVELPPLLIQPIVENALQHGIEPAIEGGVVSVLVTRQDDKLAVTVVDTGVGLGNSPSKGTGLGLANVRQRLQSLYGEEARMVLAENRPKGTRVTLLLPALAATNTQH</sequence>
<evidence type="ECO:0000256" key="1">
    <source>
        <dbReference type="ARBA" id="ARBA00000085"/>
    </source>
</evidence>
<feature type="transmembrane region" description="Helical" evidence="3">
    <location>
        <begin position="86"/>
        <end position="105"/>
    </location>
</feature>
<dbReference type="InterPro" id="IPR003594">
    <property type="entry name" value="HATPase_dom"/>
</dbReference>
<feature type="transmembrane region" description="Helical" evidence="3">
    <location>
        <begin position="33"/>
        <end position="53"/>
    </location>
</feature>
<reference evidence="5" key="2">
    <citation type="submission" date="2023-01" db="EMBL/GenBank/DDBJ databases">
        <title>Draft genome sequence of Paraferrimonas sedimenticola strain NBRC 101628.</title>
        <authorList>
            <person name="Sun Q."/>
            <person name="Mori K."/>
        </authorList>
    </citation>
    <scope>NUCLEOTIDE SEQUENCE</scope>
    <source>
        <strain evidence="5">NBRC 101628</strain>
    </source>
</reference>
<keyword evidence="3" id="KW-1133">Transmembrane helix</keyword>
<dbReference type="PRINTS" id="PR00344">
    <property type="entry name" value="BCTRLSENSOR"/>
</dbReference>
<evidence type="ECO:0000256" key="3">
    <source>
        <dbReference type="SAM" id="Phobius"/>
    </source>
</evidence>
<dbReference type="AlphaFoldDB" id="A0AA37VVT3"/>
<dbReference type="EMBL" id="BSNC01000004">
    <property type="protein sequence ID" value="GLP96176.1"/>
    <property type="molecule type" value="Genomic_DNA"/>
</dbReference>